<dbReference type="PANTHER" id="PTHR24276:SF98">
    <property type="entry name" value="FI18310P1-RELATED"/>
    <property type="match status" value="1"/>
</dbReference>
<comment type="caution">
    <text evidence="5">The sequence shown here is derived from an EMBL/GenBank/DDBJ whole genome shotgun (WGS) entry which is preliminary data.</text>
</comment>
<evidence type="ECO:0000259" key="4">
    <source>
        <dbReference type="PROSITE" id="PS50240"/>
    </source>
</evidence>
<dbReference type="InterPro" id="IPR001314">
    <property type="entry name" value="Peptidase_S1A"/>
</dbReference>
<dbReference type="InterPro" id="IPR050430">
    <property type="entry name" value="Peptidase_S1"/>
</dbReference>
<evidence type="ECO:0000256" key="3">
    <source>
        <dbReference type="SAM" id="SignalP"/>
    </source>
</evidence>
<keyword evidence="2" id="KW-1015">Disulfide bond</keyword>
<feature type="domain" description="Peptidase S1" evidence="4">
    <location>
        <begin position="43"/>
        <end position="265"/>
    </location>
</feature>
<dbReference type="InterPro" id="IPR043504">
    <property type="entry name" value="Peptidase_S1_PA_chymotrypsin"/>
</dbReference>
<dbReference type="GO" id="GO:0006508">
    <property type="term" value="P:proteolysis"/>
    <property type="evidence" value="ECO:0007669"/>
    <property type="project" value="UniProtKB-KW"/>
</dbReference>
<feature type="signal peptide" evidence="3">
    <location>
        <begin position="1"/>
        <end position="27"/>
    </location>
</feature>
<dbReference type="PROSITE" id="PS50240">
    <property type="entry name" value="TRYPSIN_DOM"/>
    <property type="match status" value="1"/>
</dbReference>
<gene>
    <name evidence="5" type="ORF">GTS_15660</name>
</gene>
<dbReference type="OrthoDB" id="3657335at2"/>
<evidence type="ECO:0000313" key="5">
    <source>
        <dbReference type="EMBL" id="GDY29933.1"/>
    </source>
</evidence>
<dbReference type="InterPro" id="IPR018114">
    <property type="entry name" value="TRYPSIN_HIS"/>
</dbReference>
<evidence type="ECO:0000313" key="6">
    <source>
        <dbReference type="Proteomes" id="UP000298860"/>
    </source>
</evidence>
<reference evidence="6" key="1">
    <citation type="submission" date="2019-04" db="EMBL/GenBank/DDBJ databases">
        <title>Draft genome sequence of Pseudonocardiaceae bacterium SL3-2-4.</title>
        <authorList>
            <person name="Ningsih F."/>
            <person name="Yokota A."/>
            <person name="Sakai Y."/>
            <person name="Nanatani K."/>
            <person name="Yabe S."/>
            <person name="Oetari A."/>
            <person name="Sjamsuridzal W."/>
        </authorList>
    </citation>
    <scope>NUCLEOTIDE SEQUENCE [LARGE SCALE GENOMIC DNA]</scope>
    <source>
        <strain evidence="6">SL3-2-4</strain>
    </source>
</reference>
<dbReference type="AlphaFoldDB" id="A0A4D4J7U2"/>
<name>A0A4D4J7U2_9PSEU</name>
<protein>
    <submittedName>
        <fullName evidence="5">Serine protease</fullName>
    </submittedName>
</protein>
<keyword evidence="6" id="KW-1185">Reference proteome</keyword>
<accession>A0A4D4J7U2</accession>
<comment type="similarity">
    <text evidence="1">Belongs to the peptidase S1 family.</text>
</comment>
<dbReference type="PROSITE" id="PS00134">
    <property type="entry name" value="TRYPSIN_HIS"/>
    <property type="match status" value="1"/>
</dbReference>
<dbReference type="SMART" id="SM00020">
    <property type="entry name" value="Tryp_SPc"/>
    <property type="match status" value="1"/>
</dbReference>
<evidence type="ECO:0000256" key="1">
    <source>
        <dbReference type="ARBA" id="ARBA00007664"/>
    </source>
</evidence>
<dbReference type="PANTHER" id="PTHR24276">
    <property type="entry name" value="POLYSERASE-RELATED"/>
    <property type="match status" value="1"/>
</dbReference>
<dbReference type="SUPFAM" id="SSF50494">
    <property type="entry name" value="Trypsin-like serine proteases"/>
    <property type="match status" value="1"/>
</dbReference>
<feature type="chain" id="PRO_5020394934" evidence="3">
    <location>
        <begin position="28"/>
        <end position="266"/>
    </location>
</feature>
<evidence type="ECO:0000256" key="2">
    <source>
        <dbReference type="ARBA" id="ARBA00023157"/>
    </source>
</evidence>
<dbReference type="PRINTS" id="PR00722">
    <property type="entry name" value="CHYMOTRYPSIN"/>
</dbReference>
<dbReference type="Pfam" id="PF00089">
    <property type="entry name" value="Trypsin"/>
    <property type="match status" value="1"/>
</dbReference>
<organism evidence="5 6">
    <name type="scientific">Gandjariella thermophila</name>
    <dbReference type="NCBI Taxonomy" id="1931992"/>
    <lineage>
        <taxon>Bacteria</taxon>
        <taxon>Bacillati</taxon>
        <taxon>Actinomycetota</taxon>
        <taxon>Actinomycetes</taxon>
        <taxon>Pseudonocardiales</taxon>
        <taxon>Pseudonocardiaceae</taxon>
        <taxon>Gandjariella</taxon>
    </lineage>
</organism>
<dbReference type="InterPro" id="IPR001254">
    <property type="entry name" value="Trypsin_dom"/>
</dbReference>
<dbReference type="Proteomes" id="UP000298860">
    <property type="component" value="Unassembled WGS sequence"/>
</dbReference>
<keyword evidence="5" id="KW-0645">Protease</keyword>
<sequence length="266" mass="26649">MTAGSLVRGLLAAAVTAVSTVAGAVGAADGPSAAAAGGPEPFIVGGTSVDRAYPFMASLQDTAGHHFCGGSLVGPAWVVTAAHCVLDLRPSQLRLRIGSMDRTAGGELVGASGFTVHPGYDGHSPGNDIALIHLDTAVHAAPVTIAAGSGGPGTRTRIIGWGQTCPQPNGCAIPQTLRQLDTQLVDPARCTHIDAAHELCTDNPHGDAGACYGDSGSPQLRLVAGVWQLIGATSRSGNDDPTCATGPSIYTDVTAYAGWIAAHTGG</sequence>
<keyword evidence="3" id="KW-0732">Signal</keyword>
<dbReference type="FunFam" id="2.40.10.10:FF:000068">
    <property type="entry name" value="transmembrane protease serine 2"/>
    <property type="match status" value="1"/>
</dbReference>
<keyword evidence="5" id="KW-0378">Hydrolase</keyword>
<proteinExistence type="inferred from homology"/>
<dbReference type="InterPro" id="IPR009003">
    <property type="entry name" value="Peptidase_S1_PA"/>
</dbReference>
<dbReference type="Gene3D" id="2.40.10.10">
    <property type="entry name" value="Trypsin-like serine proteases"/>
    <property type="match status" value="1"/>
</dbReference>
<dbReference type="CDD" id="cd00190">
    <property type="entry name" value="Tryp_SPc"/>
    <property type="match status" value="1"/>
</dbReference>
<dbReference type="RefSeq" id="WP_137813076.1">
    <property type="nucleotide sequence ID" value="NZ_BJFL01000005.1"/>
</dbReference>
<dbReference type="GO" id="GO:0004252">
    <property type="term" value="F:serine-type endopeptidase activity"/>
    <property type="evidence" value="ECO:0007669"/>
    <property type="project" value="InterPro"/>
</dbReference>
<dbReference type="EMBL" id="BJFL01000005">
    <property type="protein sequence ID" value="GDY29933.1"/>
    <property type="molecule type" value="Genomic_DNA"/>
</dbReference>